<dbReference type="OrthoDB" id="10266265at2759"/>
<evidence type="ECO:0000259" key="6">
    <source>
        <dbReference type="Pfam" id="PF07970"/>
    </source>
</evidence>
<sequence>MAKGLFGGLKGVDAFGKTTEDVKVKTRTGAFLTIISAAIILAFTTMEFLDYRRVTIDTSIVVDKSRGEKLTVNLNVTFPRVPCYLLSLDVMDISGELQRDLSHNVLKVRLDQYGSMVPNSFSAELRNDLDKMNDVKEDGYCGSCYGGLEPESGCCNTCEDVRTAYVNRGWSFSNPDAIEQCKNEGWAEKLREQTNEGCNISGRIRVNKVIGNIHLSPGRSFQTNSRNVYELVPYLRDDGSRHDFSHNIHHFAFEGDDDYDYWKAEAGKDMRKRLGIKADPLDNSQAQTTKSQYMFQYFLKVVSTQFRTSEGAIVCFHLHVSLVLKHGLTSSFDLQVNTHQYSATSFERDLTEGNQHETQGIHVQHGANGVPGMRFEVLSTFNAHQSRPFRGILQLRDLTNSCGTLRYTTGLRPFRHIVSLHPFPRPPQAN</sequence>
<reference evidence="8" key="2">
    <citation type="submission" date="2021-10" db="EMBL/GenBank/DDBJ databases">
        <title>Phylogenomics reveals ancestral predisposition of the termite-cultivated fungus Termitomyces towards a domesticated lifestyle.</title>
        <authorList>
            <person name="Auxier B."/>
            <person name="Grum-Grzhimaylo A."/>
            <person name="Cardenas M.E."/>
            <person name="Lodge J.D."/>
            <person name="Laessoe T."/>
            <person name="Pedersen O."/>
            <person name="Smith M.E."/>
            <person name="Kuyper T.W."/>
            <person name="Franco-Molano E.A."/>
            <person name="Baroni T.J."/>
            <person name="Aanen D.K."/>
        </authorList>
    </citation>
    <scope>NUCLEOTIDE SEQUENCE</scope>
    <source>
        <strain evidence="8">AP01</strain>
        <tissue evidence="8">Mycelium</tissue>
    </source>
</reference>
<protein>
    <recommendedName>
        <fullName evidence="10">Endoplasmic reticulum-Golgi intermediate compartment protein 3</fullName>
    </recommendedName>
</protein>
<evidence type="ECO:0000259" key="7">
    <source>
        <dbReference type="Pfam" id="PF13850"/>
    </source>
</evidence>
<comment type="similarity">
    <text evidence="2">Belongs to the ERGIC family.</text>
</comment>
<dbReference type="InterPro" id="IPR045888">
    <property type="entry name" value="Erv"/>
</dbReference>
<comment type="subcellular location">
    <subcellularLocation>
        <location evidence="1">Membrane</location>
        <topology evidence="1">Multi-pass membrane protein</topology>
    </subcellularLocation>
</comment>
<dbReference type="GO" id="GO:0030134">
    <property type="term" value="C:COPII-coated ER to Golgi transport vesicle"/>
    <property type="evidence" value="ECO:0007669"/>
    <property type="project" value="TreeGrafter"/>
</dbReference>
<name>A0A9P7GD31_9AGAR</name>
<gene>
    <name evidence="8" type="ORF">DXG03_004896</name>
</gene>
<dbReference type="GO" id="GO:0006890">
    <property type="term" value="P:retrograde vesicle-mediated transport, Golgi to endoplasmic reticulum"/>
    <property type="evidence" value="ECO:0007669"/>
    <property type="project" value="TreeGrafter"/>
</dbReference>
<comment type="caution">
    <text evidence="8">The sequence shown here is derived from an EMBL/GenBank/DDBJ whole genome shotgun (WGS) entry which is preliminary data.</text>
</comment>
<dbReference type="InterPro" id="IPR039542">
    <property type="entry name" value="Erv_N"/>
</dbReference>
<keyword evidence="3" id="KW-0812">Transmembrane</keyword>
<keyword evidence="9" id="KW-1185">Reference proteome</keyword>
<dbReference type="AlphaFoldDB" id="A0A9P7GD31"/>
<evidence type="ECO:0000256" key="4">
    <source>
        <dbReference type="ARBA" id="ARBA00022989"/>
    </source>
</evidence>
<dbReference type="Pfam" id="PF07970">
    <property type="entry name" value="COPIIcoated_ERV"/>
    <property type="match status" value="1"/>
</dbReference>
<dbReference type="Proteomes" id="UP000775547">
    <property type="component" value="Unassembled WGS sequence"/>
</dbReference>
<feature type="domain" description="Endoplasmic reticulum vesicle transporter N-terminal" evidence="7">
    <location>
        <begin position="9"/>
        <end position="98"/>
    </location>
</feature>
<keyword evidence="5" id="KW-0472">Membrane</keyword>
<evidence type="ECO:0000256" key="5">
    <source>
        <dbReference type="ARBA" id="ARBA00023136"/>
    </source>
</evidence>
<reference evidence="8" key="1">
    <citation type="submission" date="2020-07" db="EMBL/GenBank/DDBJ databases">
        <authorList>
            <person name="Nieuwenhuis M."/>
            <person name="Van De Peppel L.J.J."/>
        </authorList>
    </citation>
    <scope>NUCLEOTIDE SEQUENCE</scope>
    <source>
        <strain evidence="8">AP01</strain>
        <tissue evidence="8">Mycelium</tissue>
    </source>
</reference>
<proteinExistence type="inferred from homology"/>
<evidence type="ECO:0000256" key="3">
    <source>
        <dbReference type="ARBA" id="ARBA00022692"/>
    </source>
</evidence>
<organism evidence="8 9">
    <name type="scientific">Asterophora parasitica</name>
    <dbReference type="NCBI Taxonomy" id="117018"/>
    <lineage>
        <taxon>Eukaryota</taxon>
        <taxon>Fungi</taxon>
        <taxon>Dikarya</taxon>
        <taxon>Basidiomycota</taxon>
        <taxon>Agaricomycotina</taxon>
        <taxon>Agaricomycetes</taxon>
        <taxon>Agaricomycetidae</taxon>
        <taxon>Agaricales</taxon>
        <taxon>Tricholomatineae</taxon>
        <taxon>Lyophyllaceae</taxon>
        <taxon>Asterophora</taxon>
    </lineage>
</organism>
<evidence type="ECO:0000256" key="1">
    <source>
        <dbReference type="ARBA" id="ARBA00004141"/>
    </source>
</evidence>
<evidence type="ECO:0000313" key="8">
    <source>
        <dbReference type="EMBL" id="KAG5648324.1"/>
    </source>
</evidence>
<evidence type="ECO:0008006" key="10">
    <source>
        <dbReference type="Google" id="ProtNLM"/>
    </source>
</evidence>
<keyword evidence="4" id="KW-1133">Transmembrane helix</keyword>
<dbReference type="EMBL" id="JABCKV010000003">
    <property type="protein sequence ID" value="KAG5648324.1"/>
    <property type="molecule type" value="Genomic_DNA"/>
</dbReference>
<dbReference type="InterPro" id="IPR012936">
    <property type="entry name" value="Erv_C"/>
</dbReference>
<dbReference type="GO" id="GO:0000139">
    <property type="term" value="C:Golgi membrane"/>
    <property type="evidence" value="ECO:0007669"/>
    <property type="project" value="TreeGrafter"/>
</dbReference>
<dbReference type="GO" id="GO:0006888">
    <property type="term" value="P:endoplasmic reticulum to Golgi vesicle-mediated transport"/>
    <property type="evidence" value="ECO:0007669"/>
    <property type="project" value="TreeGrafter"/>
</dbReference>
<dbReference type="GO" id="GO:0005789">
    <property type="term" value="C:endoplasmic reticulum membrane"/>
    <property type="evidence" value="ECO:0007669"/>
    <property type="project" value="TreeGrafter"/>
</dbReference>
<dbReference type="PANTHER" id="PTHR10984">
    <property type="entry name" value="ENDOPLASMIC RETICULUM-GOLGI INTERMEDIATE COMPARTMENT PROTEIN"/>
    <property type="match status" value="1"/>
</dbReference>
<dbReference type="PANTHER" id="PTHR10984:SF25">
    <property type="entry name" value="ENDOPLASMIC RETICULUM-GOLGI INTERMEDIATE COMPARTMENT PROTEIN 3"/>
    <property type="match status" value="1"/>
</dbReference>
<dbReference type="Pfam" id="PF13850">
    <property type="entry name" value="ERGIC_N"/>
    <property type="match status" value="1"/>
</dbReference>
<accession>A0A9P7GD31</accession>
<evidence type="ECO:0000256" key="2">
    <source>
        <dbReference type="ARBA" id="ARBA00005648"/>
    </source>
</evidence>
<feature type="domain" description="Endoplasmic reticulum vesicle transporter C-terminal" evidence="6">
    <location>
        <begin position="144"/>
        <end position="376"/>
    </location>
</feature>
<evidence type="ECO:0000313" key="9">
    <source>
        <dbReference type="Proteomes" id="UP000775547"/>
    </source>
</evidence>